<dbReference type="OrthoDB" id="5857665at2759"/>
<evidence type="ECO:0000313" key="3">
    <source>
        <dbReference type="EMBL" id="TMS38918.1"/>
    </source>
</evidence>
<reference evidence="3 4" key="2">
    <citation type="journal article" date="2019" name="G3 (Bethesda)">
        <title>Hybrid Assembly of the Genome of the Entomopathogenic Nematode Steinernema carpocapsae Identifies the X-Chromosome.</title>
        <authorList>
            <person name="Serra L."/>
            <person name="Macchietto M."/>
            <person name="Macias-Munoz A."/>
            <person name="McGill C.J."/>
            <person name="Rodriguez I.M."/>
            <person name="Rodriguez B."/>
            <person name="Murad R."/>
            <person name="Mortazavi A."/>
        </authorList>
    </citation>
    <scope>NUCLEOTIDE SEQUENCE [LARGE SCALE GENOMIC DNA]</scope>
    <source>
        <strain evidence="3 4">ALL</strain>
    </source>
</reference>
<comment type="caution">
    <text evidence="3">The sequence shown here is derived from an EMBL/GenBank/DDBJ whole genome shotgun (WGS) entry which is preliminary data.</text>
</comment>
<feature type="region of interest" description="Disordered" evidence="1">
    <location>
        <begin position="206"/>
        <end position="284"/>
    </location>
</feature>
<name>A0A4U8V4A3_STECR</name>
<sequence length="284" mass="31548">MFTQLLFFAVLCISTRAFTLQQEASLQRRCVDLQCPRSAFETGTQRLLVDEAGAQEDCKTCQDCTATGYSVCMQMLGPQNHRAKRQTTACSCAHAVPDSCLVKPAHGRVLNGSFVTHNVCYLNSLQTPPKPLATNEKFAVLVDVEVFWQEPYWLDFHVSNLKLHYEFKAGVSMQKQEPICKERFDRSIVKEMCALWTDLSRSTSATESSIWTGRPAPATATSRRRRSSSRSPSTTTSGPRFSSTATCSTTPARPSSGSEATPPAAVQLPRDESLRRRDHGTPFR</sequence>
<keyword evidence="4" id="KW-1185">Reference proteome</keyword>
<gene>
    <name evidence="3" type="ORF">L596_005540</name>
</gene>
<dbReference type="EMBL" id="AZBU02000001">
    <property type="protein sequence ID" value="TMS38918.1"/>
    <property type="molecule type" value="Genomic_DNA"/>
</dbReference>
<evidence type="ECO:0000256" key="1">
    <source>
        <dbReference type="SAM" id="MobiDB-lite"/>
    </source>
</evidence>
<evidence type="ECO:0000313" key="4">
    <source>
        <dbReference type="Proteomes" id="UP000298663"/>
    </source>
</evidence>
<organism evidence="3 4">
    <name type="scientific">Steinernema carpocapsae</name>
    <name type="common">Entomopathogenic nematode</name>
    <dbReference type="NCBI Taxonomy" id="34508"/>
    <lineage>
        <taxon>Eukaryota</taxon>
        <taxon>Metazoa</taxon>
        <taxon>Ecdysozoa</taxon>
        <taxon>Nematoda</taxon>
        <taxon>Chromadorea</taxon>
        <taxon>Rhabditida</taxon>
        <taxon>Tylenchina</taxon>
        <taxon>Panagrolaimomorpha</taxon>
        <taxon>Strongyloidoidea</taxon>
        <taxon>Steinernematidae</taxon>
        <taxon>Steinernema</taxon>
    </lineage>
</organism>
<dbReference type="AlphaFoldDB" id="A0A4U8V4A3"/>
<dbReference type="STRING" id="34508.A0A4U8V4A3"/>
<feature type="compositionally biased region" description="Polar residues" evidence="1">
    <location>
        <begin position="245"/>
        <end position="259"/>
    </location>
</feature>
<dbReference type="Proteomes" id="UP000298663">
    <property type="component" value="Unassembled WGS sequence"/>
</dbReference>
<reference evidence="3 4" key="1">
    <citation type="journal article" date="2015" name="Genome Biol.">
        <title>Comparative genomics of Steinernema reveals deeply conserved gene regulatory networks.</title>
        <authorList>
            <person name="Dillman A.R."/>
            <person name="Macchietto M."/>
            <person name="Porter C.F."/>
            <person name="Rogers A."/>
            <person name="Williams B."/>
            <person name="Antoshechkin I."/>
            <person name="Lee M.M."/>
            <person name="Goodwin Z."/>
            <person name="Lu X."/>
            <person name="Lewis E.E."/>
            <person name="Goodrich-Blair H."/>
            <person name="Stock S.P."/>
            <person name="Adams B.J."/>
            <person name="Sternberg P.W."/>
            <person name="Mortazavi A."/>
        </authorList>
    </citation>
    <scope>NUCLEOTIDE SEQUENCE [LARGE SCALE GENOMIC DNA]</scope>
    <source>
        <strain evidence="3 4">ALL</strain>
    </source>
</reference>
<proteinExistence type="predicted"/>
<feature type="chain" id="PRO_5020541153" evidence="2">
    <location>
        <begin position="18"/>
        <end position="284"/>
    </location>
</feature>
<feature type="compositionally biased region" description="Basic and acidic residues" evidence="1">
    <location>
        <begin position="269"/>
        <end position="284"/>
    </location>
</feature>
<protein>
    <submittedName>
        <fullName evidence="3">Uncharacterized protein</fullName>
    </submittedName>
</protein>
<feature type="compositionally biased region" description="Low complexity" evidence="1">
    <location>
        <begin position="212"/>
        <end position="221"/>
    </location>
</feature>
<keyword evidence="2" id="KW-0732">Signal</keyword>
<evidence type="ECO:0000256" key="2">
    <source>
        <dbReference type="SAM" id="SignalP"/>
    </source>
</evidence>
<feature type="signal peptide" evidence="2">
    <location>
        <begin position="1"/>
        <end position="17"/>
    </location>
</feature>
<feature type="compositionally biased region" description="Low complexity" evidence="1">
    <location>
        <begin position="229"/>
        <end position="244"/>
    </location>
</feature>
<accession>A0A4U8V4A3</accession>